<comment type="caution">
    <text evidence="2">The sequence shown here is derived from an EMBL/GenBank/DDBJ whole genome shotgun (WGS) entry which is preliminary data.</text>
</comment>
<gene>
    <name evidence="2" type="ORF">A2773_04805</name>
</gene>
<evidence type="ECO:0000256" key="1">
    <source>
        <dbReference type="SAM" id="MobiDB-lite"/>
    </source>
</evidence>
<evidence type="ECO:0000313" key="3">
    <source>
        <dbReference type="Proteomes" id="UP000177383"/>
    </source>
</evidence>
<dbReference type="AlphaFoldDB" id="A0A1F5ZRV2"/>
<dbReference type="Proteomes" id="UP000177383">
    <property type="component" value="Unassembled WGS sequence"/>
</dbReference>
<evidence type="ECO:0000313" key="2">
    <source>
        <dbReference type="EMBL" id="OGG15178.1"/>
    </source>
</evidence>
<sequence length="67" mass="7402">MSVDRPTWNIPIEVVEPGINTIDMMLMTERAMAEQRRTGSNGHENGKGKGSDQKKGATVFEREGLAQ</sequence>
<organism evidence="2 3">
    <name type="scientific">Candidatus Gottesmanbacteria bacterium RIFCSPHIGHO2_01_FULL_39_10</name>
    <dbReference type="NCBI Taxonomy" id="1798375"/>
    <lineage>
        <taxon>Bacteria</taxon>
        <taxon>Candidatus Gottesmaniibacteriota</taxon>
    </lineage>
</organism>
<feature type="compositionally biased region" description="Basic and acidic residues" evidence="1">
    <location>
        <begin position="44"/>
        <end position="67"/>
    </location>
</feature>
<accession>A0A1F5ZRV2</accession>
<proteinExistence type="predicted"/>
<feature type="region of interest" description="Disordered" evidence="1">
    <location>
        <begin position="32"/>
        <end position="67"/>
    </location>
</feature>
<dbReference type="EMBL" id="MFJE01000005">
    <property type="protein sequence ID" value="OGG15178.1"/>
    <property type="molecule type" value="Genomic_DNA"/>
</dbReference>
<reference evidence="2 3" key="1">
    <citation type="journal article" date="2016" name="Nat. Commun.">
        <title>Thousands of microbial genomes shed light on interconnected biogeochemical processes in an aquifer system.</title>
        <authorList>
            <person name="Anantharaman K."/>
            <person name="Brown C.T."/>
            <person name="Hug L.A."/>
            <person name="Sharon I."/>
            <person name="Castelle C.J."/>
            <person name="Probst A.J."/>
            <person name="Thomas B.C."/>
            <person name="Singh A."/>
            <person name="Wilkins M.J."/>
            <person name="Karaoz U."/>
            <person name="Brodie E.L."/>
            <person name="Williams K.H."/>
            <person name="Hubbard S.S."/>
            <person name="Banfield J.F."/>
        </authorList>
    </citation>
    <scope>NUCLEOTIDE SEQUENCE [LARGE SCALE GENOMIC DNA]</scope>
</reference>
<dbReference type="STRING" id="1798375.A2773_04805"/>
<name>A0A1F5ZRV2_9BACT</name>
<protein>
    <submittedName>
        <fullName evidence="2">Uncharacterized protein</fullName>
    </submittedName>
</protein>